<protein>
    <submittedName>
        <fullName evidence="1">Uncharacterized protein</fullName>
    </submittedName>
</protein>
<evidence type="ECO:0000313" key="2">
    <source>
        <dbReference type="Proteomes" id="UP000177745"/>
    </source>
</evidence>
<accession>A0A1F8H9Y6</accession>
<evidence type="ECO:0000313" key="1">
    <source>
        <dbReference type="EMBL" id="OGN34384.1"/>
    </source>
</evidence>
<gene>
    <name evidence="1" type="ORF">A3G51_03275</name>
</gene>
<reference evidence="1 2" key="1">
    <citation type="journal article" date="2016" name="Nat. Commun.">
        <title>Thousands of microbial genomes shed light on interconnected biogeochemical processes in an aquifer system.</title>
        <authorList>
            <person name="Anantharaman K."/>
            <person name="Brown C.T."/>
            <person name="Hug L.A."/>
            <person name="Sharon I."/>
            <person name="Castelle C.J."/>
            <person name="Probst A.J."/>
            <person name="Thomas B.C."/>
            <person name="Singh A."/>
            <person name="Wilkins M.J."/>
            <person name="Karaoz U."/>
            <person name="Brodie E.L."/>
            <person name="Williams K.H."/>
            <person name="Hubbard S.S."/>
            <person name="Banfield J.F."/>
        </authorList>
    </citation>
    <scope>NUCLEOTIDE SEQUENCE [LARGE SCALE GENOMIC DNA]</scope>
</reference>
<organism evidence="1 2">
    <name type="scientific">Candidatus Yanofskybacteria bacterium RIFCSPLOWO2_12_FULL_43_11b</name>
    <dbReference type="NCBI Taxonomy" id="1802710"/>
    <lineage>
        <taxon>Bacteria</taxon>
        <taxon>Candidatus Yanofskyibacteriota</taxon>
    </lineage>
</organism>
<dbReference type="EMBL" id="MGKY01000001">
    <property type="protein sequence ID" value="OGN34384.1"/>
    <property type="molecule type" value="Genomic_DNA"/>
</dbReference>
<name>A0A1F8H9Y6_9BACT</name>
<dbReference type="AlphaFoldDB" id="A0A1F8H9Y6"/>
<proteinExistence type="predicted"/>
<comment type="caution">
    <text evidence="1">The sequence shown here is derived from an EMBL/GenBank/DDBJ whole genome shotgun (WGS) entry which is preliminary data.</text>
</comment>
<dbReference type="Proteomes" id="UP000177745">
    <property type="component" value="Unassembled WGS sequence"/>
</dbReference>
<sequence length="104" mass="12039">MSIKKVIKTVGGEFRQDESGLYHYKNISHNHVFDALKDAIKNRPGVTWFWFNETPAPIFLKDTPKVLLARWEAWRKAYQSDRGGLVIGTSHFLSVLLKMSRAYN</sequence>